<feature type="domain" description="IMP biosynthesis enzyme PurP C-terminal" evidence="11">
    <location>
        <begin position="179"/>
        <end position="369"/>
    </location>
</feature>
<evidence type="ECO:0000256" key="5">
    <source>
        <dbReference type="ARBA" id="ARBA00022741"/>
    </source>
</evidence>
<dbReference type="PANTHER" id="PTHR38147">
    <property type="entry name" value="5-FORMAMINOIMIDAZOLE-4-CARBOXAMIDE-1-(BETA)-D-RIBOFURANOSYL 5'-MONOPHOSPHATE SYNTHETASE-RELATED"/>
    <property type="match status" value="1"/>
</dbReference>
<evidence type="ECO:0000256" key="7">
    <source>
        <dbReference type="ARBA" id="ARBA00022840"/>
    </source>
</evidence>
<keyword evidence="7" id="KW-0067">ATP-binding</keyword>
<evidence type="ECO:0000313" key="13">
    <source>
        <dbReference type="EMBL" id="HHR96664.1"/>
    </source>
</evidence>
<keyword evidence="4" id="KW-0479">Metal-binding</keyword>
<dbReference type="AlphaFoldDB" id="A0A7C5UXY0"/>
<protein>
    <submittedName>
        <fullName evidence="13">Formate--phosphoribosylaminoimidazolecarboxamide ligase family protein</fullName>
    </submittedName>
</protein>
<dbReference type="EMBL" id="DRZI01000201">
    <property type="protein sequence ID" value="HHP81963.1"/>
    <property type="molecule type" value="Genomic_DNA"/>
</dbReference>
<feature type="domain" description="IMP biosynthesis enzyme PurP N-terminal" evidence="10">
    <location>
        <begin position="21"/>
        <end position="146"/>
    </location>
</feature>
<dbReference type="GO" id="GO:0005524">
    <property type="term" value="F:ATP binding"/>
    <property type="evidence" value="ECO:0007669"/>
    <property type="project" value="UniProtKB-KW"/>
</dbReference>
<evidence type="ECO:0000256" key="2">
    <source>
        <dbReference type="ARBA" id="ARBA00001946"/>
    </source>
</evidence>
<evidence type="ECO:0000259" key="11">
    <source>
        <dbReference type="Pfam" id="PF06973"/>
    </source>
</evidence>
<evidence type="ECO:0000313" key="12">
    <source>
        <dbReference type="EMBL" id="HHP81963.1"/>
    </source>
</evidence>
<dbReference type="Gene3D" id="3.40.50.20">
    <property type="match status" value="1"/>
</dbReference>
<dbReference type="InterPro" id="IPR023656">
    <property type="entry name" value="IMP_biosynth_PurP"/>
</dbReference>
<dbReference type="Pfam" id="PF06973">
    <property type="entry name" value="DUF1297"/>
    <property type="match status" value="1"/>
</dbReference>
<keyword evidence="8" id="KW-0460">Magnesium</keyword>
<dbReference type="InterPro" id="IPR009720">
    <property type="entry name" value="IMP_biosynth_PurP_C"/>
</dbReference>
<evidence type="ECO:0000256" key="6">
    <source>
        <dbReference type="ARBA" id="ARBA00022755"/>
    </source>
</evidence>
<dbReference type="InterPro" id="IPR016185">
    <property type="entry name" value="PreATP-grasp_dom_sf"/>
</dbReference>
<dbReference type="PANTHER" id="PTHR38147:SF1">
    <property type="entry name" value="5-FORMAMINOIMIDAZOLE-4-CARBOXAMIDE-1-(BETA)-D-RIBOFURANOSYL 5'-MONOPHOSPHATE SYNTHETASE"/>
    <property type="match status" value="1"/>
</dbReference>
<dbReference type="GO" id="GO:0006188">
    <property type="term" value="P:IMP biosynthetic process"/>
    <property type="evidence" value="ECO:0007669"/>
    <property type="project" value="InterPro"/>
</dbReference>
<evidence type="ECO:0000256" key="8">
    <source>
        <dbReference type="ARBA" id="ARBA00022842"/>
    </source>
</evidence>
<proteinExistence type="predicted"/>
<evidence type="ECO:0000256" key="3">
    <source>
        <dbReference type="ARBA" id="ARBA00022598"/>
    </source>
</evidence>
<keyword evidence="3 13" id="KW-0436">Ligase</keyword>
<accession>A0A7C5UXY0</accession>
<reference evidence="13" key="1">
    <citation type="journal article" date="2020" name="mSystems">
        <title>Genome- and Community-Level Interaction Insights into Carbon Utilization and Element Cycling Functions of Hydrothermarchaeota in Hydrothermal Sediment.</title>
        <authorList>
            <person name="Zhou Z."/>
            <person name="Liu Y."/>
            <person name="Xu W."/>
            <person name="Pan J."/>
            <person name="Luo Z.H."/>
            <person name="Li M."/>
        </authorList>
    </citation>
    <scope>NUCLEOTIDE SEQUENCE [LARGE SCALE GENOMIC DNA]</scope>
    <source>
        <strain evidence="13">SpSt-1</strain>
        <strain evidence="12">SpSt-1121</strain>
    </source>
</reference>
<evidence type="ECO:0000259" key="10">
    <source>
        <dbReference type="Pfam" id="PF06849"/>
    </source>
</evidence>
<dbReference type="PIRSF" id="PIRSF004602">
    <property type="entry name" value="ATPgrasp_PurP"/>
    <property type="match status" value="1"/>
</dbReference>
<dbReference type="Gene3D" id="3.30.1490.20">
    <property type="entry name" value="ATP-grasp fold, A domain"/>
    <property type="match status" value="1"/>
</dbReference>
<dbReference type="EMBL" id="DRUB01000145">
    <property type="protein sequence ID" value="HHR96664.1"/>
    <property type="molecule type" value="Genomic_DNA"/>
</dbReference>
<dbReference type="InterPro" id="IPR013815">
    <property type="entry name" value="ATP_grasp_subdomain_1"/>
</dbReference>
<evidence type="ECO:0000256" key="4">
    <source>
        <dbReference type="ARBA" id="ARBA00022723"/>
    </source>
</evidence>
<dbReference type="GO" id="GO:0016879">
    <property type="term" value="F:ligase activity, forming carbon-nitrogen bonds"/>
    <property type="evidence" value="ECO:0007669"/>
    <property type="project" value="InterPro"/>
</dbReference>
<dbReference type="SUPFAM" id="SSF52440">
    <property type="entry name" value="PreATP-grasp domain"/>
    <property type="match status" value="1"/>
</dbReference>
<dbReference type="GO" id="GO:0000287">
    <property type="term" value="F:magnesium ion binding"/>
    <property type="evidence" value="ECO:0007669"/>
    <property type="project" value="InterPro"/>
</dbReference>
<keyword evidence="5" id="KW-0547">Nucleotide-binding</keyword>
<dbReference type="Pfam" id="PF06849">
    <property type="entry name" value="DUF1246"/>
    <property type="match status" value="1"/>
</dbReference>
<comment type="cofactor">
    <cofactor evidence="2">
        <name>Mg(2+)</name>
        <dbReference type="ChEBI" id="CHEBI:18420"/>
    </cofactor>
</comment>
<organism evidence="13">
    <name type="scientific">Ignisphaera aggregans</name>
    <dbReference type="NCBI Taxonomy" id="334771"/>
    <lineage>
        <taxon>Archaea</taxon>
        <taxon>Thermoproteota</taxon>
        <taxon>Thermoprotei</taxon>
        <taxon>Desulfurococcales</taxon>
        <taxon>Desulfurococcaceae</taxon>
        <taxon>Ignisphaera</taxon>
    </lineage>
</organism>
<dbReference type="SUPFAM" id="SSF56059">
    <property type="entry name" value="Glutathione synthetase ATP-binding domain-like"/>
    <property type="match status" value="1"/>
</dbReference>
<dbReference type="InterPro" id="IPR010672">
    <property type="entry name" value="IMP_biosynth_PurP_N"/>
</dbReference>
<comment type="cofactor">
    <cofactor evidence="1">
        <name>Mn(2+)</name>
        <dbReference type="ChEBI" id="CHEBI:29035"/>
    </cofactor>
</comment>
<dbReference type="Gene3D" id="3.30.470.20">
    <property type="entry name" value="ATP-grasp fold, B domain"/>
    <property type="match status" value="1"/>
</dbReference>
<sequence length="369" mass="42376">MLSIINPKEALEDYNFKEISVATIASHSALDVFDGAKDEGFKTVAICQKGREKPYLRFRRIVDIPVILDRFIDIIKPENIEFLRKNNVIFIPNRSFSVYVGYDNIEKIFNVPIFGNRYLLRYEERSGEKNYYNILDRAGIRRPKTFSSPDEIDRPVMVKMPHARKRVERGFFIAIDRDDFWNKFRKLVANGVVKEEDLAKASIEELVLGAHFNVNYFRSIARKDVEIISIDRRIQTNLDGYLRLPADIQVELREFVDVEMIEIGHESATIRESMLEKLFDIGDKFVEATINIEPPGVIGPFTLQLFVTADLDVIVFDVAPRIGGGTNIYMGIGSQYSKLYFGKPISMGRRISIEIKECVLLGCLEDIVT</sequence>
<comment type="caution">
    <text evidence="13">The sequence shown here is derived from an EMBL/GenBank/DDBJ whole genome shotgun (WGS) entry which is preliminary data.</text>
</comment>
<keyword evidence="9" id="KW-0464">Manganese</keyword>
<gene>
    <name evidence="13" type="ORF">ENL47_07675</name>
    <name evidence="12" type="ORF">ENM84_04780</name>
</gene>
<name>A0A7C5UXY0_9CREN</name>
<keyword evidence="6" id="KW-0658">Purine biosynthesis</keyword>
<evidence type="ECO:0000256" key="9">
    <source>
        <dbReference type="ARBA" id="ARBA00023211"/>
    </source>
</evidence>
<evidence type="ECO:0000256" key="1">
    <source>
        <dbReference type="ARBA" id="ARBA00001936"/>
    </source>
</evidence>